<evidence type="ECO:0000259" key="3">
    <source>
        <dbReference type="PROSITE" id="PS51109"/>
    </source>
</evidence>
<dbReference type="PANTHER" id="PTHR35788:SF1">
    <property type="entry name" value="EXPORTED PROTEIN"/>
    <property type="match status" value="1"/>
</dbReference>
<name>A0ABW0RE59_9BACL</name>
<feature type="compositionally biased region" description="Low complexity" evidence="2">
    <location>
        <begin position="395"/>
        <end position="407"/>
    </location>
</feature>
<evidence type="ECO:0000256" key="1">
    <source>
        <dbReference type="ARBA" id="ARBA00022729"/>
    </source>
</evidence>
<proteinExistence type="predicted"/>
<evidence type="ECO:0000256" key="2">
    <source>
        <dbReference type="SAM" id="MobiDB-lite"/>
    </source>
</evidence>
<dbReference type="EMBL" id="JBHSNQ010000048">
    <property type="protein sequence ID" value="MFC5541147.1"/>
    <property type="molecule type" value="Genomic_DNA"/>
</dbReference>
<dbReference type="SMART" id="SM01208">
    <property type="entry name" value="G5"/>
    <property type="match status" value="1"/>
</dbReference>
<sequence>MKTIKSRKAFTFVLVAAVLVCLLIPAQSYLTAFADEKRSNGSTIGGIDVSGLKDQEIKKVLENAIDEWASEPIVIRGGGEELSIDPQEIIFDIDRAIDEYRDSTDKPFYLFWKSEEVVHIPIHISDSESIKEQISYITIWDTEDTYKRVLAQASYLESHEIEAVVTDTTQLENERIALSIEKIPANTKGVQALAEELNEYILEPNEAFSLLTVLENLTDSANTEGLNFVGSMIYNTVLQANIEIMERHAQKELPGYLQPGLNVSVDAFSEKDLQFINVSKHPYLLKMSVEGENLKVELYSSVKDVTVRVSVQQQTIAPRIINRFSKDLPMGSSRLIQEGKQGLRVTVTRTMTDSNGEEKTEEISRDYYAPTNRIVLKSAIQPKESAEEETGPNSGNVDNLDLDGNGLPDFEQNNNKTDGNSNQDKDKNKDELPPGSYYDKGGNLVTS</sequence>
<dbReference type="PANTHER" id="PTHR35788">
    <property type="entry name" value="EXPORTED PROTEIN-RELATED"/>
    <property type="match status" value="1"/>
</dbReference>
<dbReference type="InterPro" id="IPR052913">
    <property type="entry name" value="Glycopeptide_resist_protein"/>
</dbReference>
<dbReference type="RefSeq" id="WP_342469766.1">
    <property type="nucleotide sequence ID" value="NZ_JBHSNQ010000048.1"/>
</dbReference>
<comment type="caution">
    <text evidence="4">The sequence shown here is derived from an EMBL/GenBank/DDBJ whole genome shotgun (WGS) entry which is preliminary data.</text>
</comment>
<organism evidence="4 5">
    <name type="scientific">Ureibacillus suwonensis</name>
    <dbReference type="NCBI Taxonomy" id="313007"/>
    <lineage>
        <taxon>Bacteria</taxon>
        <taxon>Bacillati</taxon>
        <taxon>Bacillota</taxon>
        <taxon>Bacilli</taxon>
        <taxon>Bacillales</taxon>
        <taxon>Caryophanaceae</taxon>
        <taxon>Ureibacillus</taxon>
    </lineage>
</organism>
<evidence type="ECO:0000313" key="5">
    <source>
        <dbReference type="Proteomes" id="UP001595978"/>
    </source>
</evidence>
<dbReference type="Pfam" id="PF04294">
    <property type="entry name" value="VanW"/>
    <property type="match status" value="1"/>
</dbReference>
<dbReference type="Gene3D" id="2.20.230.10">
    <property type="entry name" value="Resuscitation-promoting factor rpfb"/>
    <property type="match status" value="1"/>
</dbReference>
<keyword evidence="5" id="KW-1185">Reference proteome</keyword>
<protein>
    <submittedName>
        <fullName evidence="4">VanW family protein</fullName>
    </submittedName>
</protein>
<reference evidence="5" key="1">
    <citation type="journal article" date="2019" name="Int. J. Syst. Evol. Microbiol.">
        <title>The Global Catalogue of Microorganisms (GCM) 10K type strain sequencing project: providing services to taxonomists for standard genome sequencing and annotation.</title>
        <authorList>
            <consortium name="The Broad Institute Genomics Platform"/>
            <consortium name="The Broad Institute Genome Sequencing Center for Infectious Disease"/>
            <person name="Wu L."/>
            <person name="Ma J."/>
        </authorList>
    </citation>
    <scope>NUCLEOTIDE SEQUENCE [LARGE SCALE GENOMIC DNA]</scope>
    <source>
        <strain evidence="5">CCUG 56331</strain>
    </source>
</reference>
<dbReference type="InterPro" id="IPR007391">
    <property type="entry name" value="Vancomycin_resist_VanW"/>
</dbReference>
<keyword evidence="1" id="KW-0732">Signal</keyword>
<feature type="region of interest" description="Disordered" evidence="2">
    <location>
        <begin position="381"/>
        <end position="447"/>
    </location>
</feature>
<evidence type="ECO:0000313" key="4">
    <source>
        <dbReference type="EMBL" id="MFC5541147.1"/>
    </source>
</evidence>
<feature type="compositionally biased region" description="Polar residues" evidence="2">
    <location>
        <begin position="411"/>
        <end position="422"/>
    </location>
</feature>
<dbReference type="InterPro" id="IPR011098">
    <property type="entry name" value="G5_dom"/>
</dbReference>
<accession>A0ABW0RE59</accession>
<gene>
    <name evidence="4" type="ORF">ACFPOH_05060</name>
</gene>
<feature type="domain" description="G5" evidence="3">
    <location>
        <begin position="302"/>
        <end position="381"/>
    </location>
</feature>
<feature type="compositionally biased region" description="Basic and acidic residues" evidence="2">
    <location>
        <begin position="423"/>
        <end position="432"/>
    </location>
</feature>
<dbReference type="Proteomes" id="UP001595978">
    <property type="component" value="Unassembled WGS sequence"/>
</dbReference>
<dbReference type="Pfam" id="PF07501">
    <property type="entry name" value="G5"/>
    <property type="match status" value="1"/>
</dbReference>
<dbReference type="PROSITE" id="PS51109">
    <property type="entry name" value="G5"/>
    <property type="match status" value="1"/>
</dbReference>